<dbReference type="Gene3D" id="1.10.10.10">
    <property type="entry name" value="Winged helix-like DNA-binding domain superfamily/Winged helix DNA-binding domain"/>
    <property type="match status" value="1"/>
</dbReference>
<gene>
    <name evidence="7" type="ORF">CfE428DRAFT_2446</name>
</gene>
<sequence>MSPPDRAEEFVFLLARHERLLGAYVMTMVPHPQDADDILQEAKVVMWRNFAKFETGTNFGAWARKVAFHQVLAYRKRKHRDRLDFSEDFLRTVSEEVEQSAERLEQREKVLHECVAKLPADHRDALHLRYQEGLSLEDMASRLERTVGALYRLLSRVRHVLHECVTKNLHNSENEAV</sequence>
<proteinExistence type="inferred from homology"/>
<reference evidence="7 8" key="1">
    <citation type="journal article" date="2011" name="J. Bacteriol.">
        <title>Genome sequence of Chthoniobacter flavus Ellin428, an aerobic heterotrophic soil bacterium.</title>
        <authorList>
            <person name="Kant R."/>
            <person name="van Passel M.W."/>
            <person name="Palva A."/>
            <person name="Lucas S."/>
            <person name="Lapidus A."/>
            <person name="Glavina Del Rio T."/>
            <person name="Dalin E."/>
            <person name="Tice H."/>
            <person name="Bruce D."/>
            <person name="Goodwin L."/>
            <person name="Pitluck S."/>
            <person name="Larimer F.W."/>
            <person name="Land M.L."/>
            <person name="Hauser L."/>
            <person name="Sangwan P."/>
            <person name="de Vos W.M."/>
            <person name="Janssen P.H."/>
            <person name="Smidt H."/>
        </authorList>
    </citation>
    <scope>NUCLEOTIDE SEQUENCE [LARGE SCALE GENOMIC DNA]</scope>
    <source>
        <strain evidence="7 8">Ellin428</strain>
    </source>
</reference>
<dbReference type="GO" id="GO:0006352">
    <property type="term" value="P:DNA-templated transcription initiation"/>
    <property type="evidence" value="ECO:0007669"/>
    <property type="project" value="InterPro"/>
</dbReference>
<organism evidence="7 8">
    <name type="scientific">Chthoniobacter flavus Ellin428</name>
    <dbReference type="NCBI Taxonomy" id="497964"/>
    <lineage>
        <taxon>Bacteria</taxon>
        <taxon>Pseudomonadati</taxon>
        <taxon>Verrucomicrobiota</taxon>
        <taxon>Spartobacteria</taxon>
        <taxon>Chthoniobacterales</taxon>
        <taxon>Chthoniobacteraceae</taxon>
        <taxon>Chthoniobacter</taxon>
    </lineage>
</organism>
<comment type="similarity">
    <text evidence="1">Belongs to the sigma-70 factor family. ECF subfamily.</text>
</comment>
<dbReference type="InterPro" id="IPR014284">
    <property type="entry name" value="RNA_pol_sigma-70_dom"/>
</dbReference>
<dbReference type="Pfam" id="PF04542">
    <property type="entry name" value="Sigma70_r2"/>
    <property type="match status" value="1"/>
</dbReference>
<evidence type="ECO:0000256" key="2">
    <source>
        <dbReference type="ARBA" id="ARBA00023015"/>
    </source>
</evidence>
<protein>
    <submittedName>
        <fullName evidence="7">RNA polymerase, sigma-24 subunit, ECF subfamily</fullName>
    </submittedName>
</protein>
<evidence type="ECO:0000256" key="3">
    <source>
        <dbReference type="ARBA" id="ARBA00023082"/>
    </source>
</evidence>
<dbReference type="EMBL" id="ABVL01000006">
    <property type="protein sequence ID" value="EDY19857.1"/>
    <property type="molecule type" value="Genomic_DNA"/>
</dbReference>
<dbReference type="InterPro" id="IPR007627">
    <property type="entry name" value="RNA_pol_sigma70_r2"/>
</dbReference>
<comment type="caution">
    <text evidence="7">The sequence shown here is derived from an EMBL/GenBank/DDBJ whole genome shotgun (WGS) entry which is preliminary data.</text>
</comment>
<dbReference type="GO" id="GO:0016987">
    <property type="term" value="F:sigma factor activity"/>
    <property type="evidence" value="ECO:0007669"/>
    <property type="project" value="UniProtKB-KW"/>
</dbReference>
<dbReference type="STRING" id="497964.CfE428DRAFT_2446"/>
<dbReference type="Pfam" id="PF08281">
    <property type="entry name" value="Sigma70_r4_2"/>
    <property type="match status" value="1"/>
</dbReference>
<accession>B4D0J5</accession>
<dbReference type="Proteomes" id="UP000005824">
    <property type="component" value="Unassembled WGS sequence"/>
</dbReference>
<evidence type="ECO:0000256" key="1">
    <source>
        <dbReference type="ARBA" id="ARBA00010641"/>
    </source>
</evidence>
<keyword evidence="2" id="KW-0805">Transcription regulation</keyword>
<name>B4D0J5_9BACT</name>
<dbReference type="GO" id="GO:0003677">
    <property type="term" value="F:DNA binding"/>
    <property type="evidence" value="ECO:0007669"/>
    <property type="project" value="InterPro"/>
</dbReference>
<feature type="domain" description="RNA polymerase sigma factor 70 region 4 type 2" evidence="6">
    <location>
        <begin position="111"/>
        <end position="158"/>
    </location>
</feature>
<dbReference type="PANTHER" id="PTHR43133:SF51">
    <property type="entry name" value="RNA POLYMERASE SIGMA FACTOR"/>
    <property type="match status" value="1"/>
</dbReference>
<dbReference type="NCBIfam" id="TIGR02937">
    <property type="entry name" value="sigma70-ECF"/>
    <property type="match status" value="1"/>
</dbReference>
<dbReference type="SUPFAM" id="SSF88946">
    <property type="entry name" value="Sigma2 domain of RNA polymerase sigma factors"/>
    <property type="match status" value="1"/>
</dbReference>
<evidence type="ECO:0000256" key="4">
    <source>
        <dbReference type="ARBA" id="ARBA00023163"/>
    </source>
</evidence>
<keyword evidence="8" id="KW-1185">Reference proteome</keyword>
<evidence type="ECO:0000313" key="7">
    <source>
        <dbReference type="EMBL" id="EDY19857.1"/>
    </source>
</evidence>
<dbReference type="SUPFAM" id="SSF88659">
    <property type="entry name" value="Sigma3 and sigma4 domains of RNA polymerase sigma factors"/>
    <property type="match status" value="1"/>
</dbReference>
<dbReference type="Gene3D" id="1.10.1740.10">
    <property type="match status" value="1"/>
</dbReference>
<dbReference type="InterPro" id="IPR013249">
    <property type="entry name" value="RNA_pol_sigma70_r4_t2"/>
</dbReference>
<dbReference type="AlphaFoldDB" id="B4D0J5"/>
<evidence type="ECO:0000259" key="5">
    <source>
        <dbReference type="Pfam" id="PF04542"/>
    </source>
</evidence>
<dbReference type="NCBIfam" id="TIGR02989">
    <property type="entry name" value="Sig-70_gvs1"/>
    <property type="match status" value="1"/>
</dbReference>
<dbReference type="PANTHER" id="PTHR43133">
    <property type="entry name" value="RNA POLYMERASE ECF-TYPE SIGMA FACTO"/>
    <property type="match status" value="1"/>
</dbReference>
<keyword evidence="3" id="KW-0731">Sigma factor</keyword>
<keyword evidence="4" id="KW-0804">Transcription</keyword>
<dbReference type="InterPro" id="IPR014331">
    <property type="entry name" value="RNA_pol_sigma70_ECF_RHOBA"/>
</dbReference>
<evidence type="ECO:0000259" key="6">
    <source>
        <dbReference type="Pfam" id="PF08281"/>
    </source>
</evidence>
<evidence type="ECO:0000313" key="8">
    <source>
        <dbReference type="Proteomes" id="UP000005824"/>
    </source>
</evidence>
<dbReference type="InParanoid" id="B4D0J5"/>
<dbReference type="InterPro" id="IPR036388">
    <property type="entry name" value="WH-like_DNA-bd_sf"/>
</dbReference>
<dbReference type="InterPro" id="IPR039425">
    <property type="entry name" value="RNA_pol_sigma-70-like"/>
</dbReference>
<feature type="domain" description="RNA polymerase sigma-70 region 2" evidence="5">
    <location>
        <begin position="14"/>
        <end position="80"/>
    </location>
</feature>
<dbReference type="eggNOG" id="COG1595">
    <property type="taxonomic scope" value="Bacteria"/>
</dbReference>
<dbReference type="RefSeq" id="WP_006979771.1">
    <property type="nucleotide sequence ID" value="NZ_ABVL01000006.1"/>
</dbReference>
<dbReference type="InterPro" id="IPR013324">
    <property type="entry name" value="RNA_pol_sigma_r3/r4-like"/>
</dbReference>
<dbReference type="InterPro" id="IPR013325">
    <property type="entry name" value="RNA_pol_sigma_r2"/>
</dbReference>